<gene>
    <name evidence="3" type="ORF">DX914_01880</name>
</gene>
<keyword evidence="4" id="KW-1185">Reference proteome</keyword>
<dbReference type="Pfam" id="PF13559">
    <property type="entry name" value="DUF4129"/>
    <property type="match status" value="1"/>
</dbReference>
<protein>
    <submittedName>
        <fullName evidence="3">DUF3488 domain-containing protein</fullName>
    </submittedName>
</protein>
<reference evidence="3 4" key="1">
    <citation type="submission" date="2018-08" db="EMBL/GenBank/DDBJ databases">
        <title>Lysobacter sp. zong2l5, whole genome shotgun sequence.</title>
        <authorList>
            <person name="Zhang X."/>
            <person name="Feng G."/>
            <person name="Zhu H."/>
        </authorList>
    </citation>
    <scope>NUCLEOTIDE SEQUENCE [LARGE SCALE GENOMIC DNA]</scope>
    <source>
        <strain evidence="4">zong2l5</strain>
    </source>
</reference>
<dbReference type="PANTHER" id="PTHR42736:SF1">
    <property type="entry name" value="PROTEIN-GLUTAMINE GAMMA-GLUTAMYLTRANSFERASE"/>
    <property type="match status" value="1"/>
</dbReference>
<dbReference type="EMBL" id="QTSU01000001">
    <property type="protein sequence ID" value="RDZ29654.1"/>
    <property type="molecule type" value="Genomic_DNA"/>
</dbReference>
<dbReference type="InterPro" id="IPR052901">
    <property type="entry name" value="Bact_TGase-like"/>
</dbReference>
<dbReference type="SMART" id="SM00460">
    <property type="entry name" value="TGc"/>
    <property type="match status" value="1"/>
</dbReference>
<feature type="domain" description="Transglutaminase-like" evidence="2">
    <location>
        <begin position="405"/>
        <end position="476"/>
    </location>
</feature>
<sequence length="660" mass="73103">MAKRASSPALDASSRRWTLLAAATCLLPLLLQLQPGMAVLIAACGVVIAALSWRRPLNGFVRLLLALLLIGTVLVQMRFGLGRDTGCALLAAMLAIKPAETASLRDARSLIGFALFAPFGTFLLDQGPLSLTLGLIGALLSLATLQRLAEFESGERERNESHARRLLTILRLVGIGLPLALAVFWLFPRLGTPLWGVPDRAVSRPGLSGSMTPGGWAELMNDETPALRVRFNGPAPLPPQMYWRGPVLWDFDGREWTQTRWYRGLPAAEVEPAAAAWDYEIELEATDGRQLVALDLPTRAPRDARMSIDHGLYVAKPLTALTRWRMRSAPPARYQAQLPRVMRDAALELPAGYNPRTLALAQRWRSEAGSNDAAIVQRALGWVRREFAYTLDTPLPGRHAVDEFLFDYKAGYCEHFSSAFVVLMRGAGIPARVVTGYAGGYRNPIGDYWLVRRSDAHAWAEVWLPQRGWVRVDPTAAVAPERVYDTLADRAPGAALFGGLGATPIFDLGDWARRGWNDFVLGFDANRQQTLLRPLGVDKLDTGRLVALFGVAAGLTLLWMVWLSSRGERERDPVLRAWHALGRRYRRLGLEREPHEPAGHWAQRVAARRPDLGPALSALSQRFADWRYAVAETGRRDARDKRELIRALRAHRPGPNGEGR</sequence>
<dbReference type="SUPFAM" id="SSF54001">
    <property type="entry name" value="Cysteine proteinases"/>
    <property type="match status" value="1"/>
</dbReference>
<comment type="caution">
    <text evidence="3">The sequence shown here is derived from an EMBL/GenBank/DDBJ whole genome shotgun (WGS) entry which is preliminary data.</text>
</comment>
<dbReference type="InterPro" id="IPR025403">
    <property type="entry name" value="TgpA-like_C"/>
</dbReference>
<dbReference type="InterPro" id="IPR021878">
    <property type="entry name" value="TgpA_N"/>
</dbReference>
<dbReference type="InterPro" id="IPR002931">
    <property type="entry name" value="Transglutaminase-like"/>
</dbReference>
<dbReference type="Proteomes" id="UP000264492">
    <property type="component" value="Unassembled WGS sequence"/>
</dbReference>
<dbReference type="RefSeq" id="WP_115859091.1">
    <property type="nucleotide sequence ID" value="NZ_QTSU01000001.1"/>
</dbReference>
<dbReference type="Pfam" id="PF01841">
    <property type="entry name" value="Transglut_core"/>
    <property type="match status" value="1"/>
</dbReference>
<feature type="transmembrane region" description="Helical" evidence="1">
    <location>
        <begin position="130"/>
        <end position="149"/>
    </location>
</feature>
<dbReference type="Pfam" id="PF11992">
    <property type="entry name" value="TgpA_N"/>
    <property type="match status" value="1"/>
</dbReference>
<name>A0A371K718_9GAMM</name>
<proteinExistence type="predicted"/>
<evidence type="ECO:0000259" key="2">
    <source>
        <dbReference type="SMART" id="SM00460"/>
    </source>
</evidence>
<feature type="transmembrane region" description="Helical" evidence="1">
    <location>
        <begin position="169"/>
        <end position="187"/>
    </location>
</feature>
<dbReference type="Gene3D" id="3.10.620.30">
    <property type="match status" value="1"/>
</dbReference>
<keyword evidence="1" id="KW-0472">Membrane</keyword>
<evidence type="ECO:0000313" key="4">
    <source>
        <dbReference type="Proteomes" id="UP000264492"/>
    </source>
</evidence>
<keyword evidence="1" id="KW-1133">Transmembrane helix</keyword>
<dbReference type="OrthoDB" id="9804872at2"/>
<evidence type="ECO:0000313" key="3">
    <source>
        <dbReference type="EMBL" id="RDZ29654.1"/>
    </source>
</evidence>
<accession>A0A371K718</accession>
<dbReference type="InterPro" id="IPR038765">
    <property type="entry name" value="Papain-like_cys_pep_sf"/>
</dbReference>
<dbReference type="AlphaFoldDB" id="A0A371K718"/>
<dbReference type="PANTHER" id="PTHR42736">
    <property type="entry name" value="PROTEIN-GLUTAMINE GAMMA-GLUTAMYLTRANSFERASE"/>
    <property type="match status" value="1"/>
</dbReference>
<keyword evidence="1" id="KW-0812">Transmembrane</keyword>
<evidence type="ECO:0000256" key="1">
    <source>
        <dbReference type="SAM" id="Phobius"/>
    </source>
</evidence>
<feature type="transmembrane region" description="Helical" evidence="1">
    <location>
        <begin position="59"/>
        <end position="75"/>
    </location>
</feature>
<organism evidence="3 4">
    <name type="scientific">Lysobacter silvisoli</name>
    <dbReference type="NCBI Taxonomy" id="2293254"/>
    <lineage>
        <taxon>Bacteria</taxon>
        <taxon>Pseudomonadati</taxon>
        <taxon>Pseudomonadota</taxon>
        <taxon>Gammaproteobacteria</taxon>
        <taxon>Lysobacterales</taxon>
        <taxon>Lysobacteraceae</taxon>
        <taxon>Lysobacter</taxon>
    </lineage>
</organism>